<sequence>MNTREYLAFQRTIMANERTLLAYIRTSLAFFIVGCSLIKFFNLTITFILGLLFIFLSILILLIGFLRYKIFKSKMKNALHNS</sequence>
<dbReference type="AlphaFoldDB" id="A0A7V4E1B7"/>
<dbReference type="Pfam" id="PF02656">
    <property type="entry name" value="DUF202"/>
    <property type="match status" value="1"/>
</dbReference>
<evidence type="ECO:0000313" key="8">
    <source>
        <dbReference type="EMBL" id="HGK53505.1"/>
    </source>
</evidence>
<protein>
    <submittedName>
        <fullName evidence="8">DUF202 domain-containing protein</fullName>
    </submittedName>
</protein>
<keyword evidence="4 6" id="KW-1133">Transmembrane helix</keyword>
<feature type="transmembrane region" description="Helical" evidence="6">
    <location>
        <begin position="20"/>
        <end position="41"/>
    </location>
</feature>
<organism evidence="8">
    <name type="scientific">candidate division WOR-3 bacterium</name>
    <dbReference type="NCBI Taxonomy" id="2052148"/>
    <lineage>
        <taxon>Bacteria</taxon>
        <taxon>Bacteria division WOR-3</taxon>
    </lineage>
</organism>
<feature type="transmembrane region" description="Helical" evidence="6">
    <location>
        <begin position="47"/>
        <end position="66"/>
    </location>
</feature>
<dbReference type="InterPro" id="IPR052053">
    <property type="entry name" value="IM_YidH-like"/>
</dbReference>
<evidence type="ECO:0000256" key="2">
    <source>
        <dbReference type="ARBA" id="ARBA00022475"/>
    </source>
</evidence>
<keyword evidence="5 6" id="KW-0472">Membrane</keyword>
<name>A0A7V4E1B7_UNCW3</name>
<feature type="domain" description="DUF202" evidence="7">
    <location>
        <begin position="11"/>
        <end position="69"/>
    </location>
</feature>
<accession>A0A7V4E1B7</accession>
<dbReference type="EMBL" id="DTDP01000022">
    <property type="protein sequence ID" value="HGK53505.1"/>
    <property type="molecule type" value="Genomic_DNA"/>
</dbReference>
<evidence type="ECO:0000256" key="1">
    <source>
        <dbReference type="ARBA" id="ARBA00004651"/>
    </source>
</evidence>
<comment type="caution">
    <text evidence="8">The sequence shown here is derived from an EMBL/GenBank/DDBJ whole genome shotgun (WGS) entry which is preliminary data.</text>
</comment>
<dbReference type="InterPro" id="IPR003807">
    <property type="entry name" value="DUF202"/>
</dbReference>
<evidence type="ECO:0000259" key="7">
    <source>
        <dbReference type="Pfam" id="PF02656"/>
    </source>
</evidence>
<dbReference type="GO" id="GO:0005886">
    <property type="term" value="C:plasma membrane"/>
    <property type="evidence" value="ECO:0007669"/>
    <property type="project" value="UniProtKB-SubCell"/>
</dbReference>
<proteinExistence type="predicted"/>
<evidence type="ECO:0000256" key="4">
    <source>
        <dbReference type="ARBA" id="ARBA00022989"/>
    </source>
</evidence>
<dbReference type="PANTHER" id="PTHR34187">
    <property type="entry name" value="FGR18P"/>
    <property type="match status" value="1"/>
</dbReference>
<evidence type="ECO:0000256" key="6">
    <source>
        <dbReference type="SAM" id="Phobius"/>
    </source>
</evidence>
<dbReference type="PANTHER" id="PTHR34187:SF2">
    <property type="entry name" value="DUF202 DOMAIN-CONTAINING PROTEIN"/>
    <property type="match status" value="1"/>
</dbReference>
<gene>
    <name evidence="8" type="ORF">ENU72_00570</name>
</gene>
<evidence type="ECO:0000256" key="5">
    <source>
        <dbReference type="ARBA" id="ARBA00023136"/>
    </source>
</evidence>
<evidence type="ECO:0000256" key="3">
    <source>
        <dbReference type="ARBA" id="ARBA00022692"/>
    </source>
</evidence>
<keyword evidence="2" id="KW-1003">Cell membrane</keyword>
<comment type="subcellular location">
    <subcellularLocation>
        <location evidence="1">Cell membrane</location>
        <topology evidence="1">Multi-pass membrane protein</topology>
    </subcellularLocation>
</comment>
<keyword evidence="3 6" id="KW-0812">Transmembrane</keyword>
<reference evidence="8" key="1">
    <citation type="journal article" date="2020" name="mSystems">
        <title>Genome- and Community-Level Interaction Insights into Carbon Utilization and Element Cycling Functions of Hydrothermarchaeota in Hydrothermal Sediment.</title>
        <authorList>
            <person name="Zhou Z."/>
            <person name="Liu Y."/>
            <person name="Xu W."/>
            <person name="Pan J."/>
            <person name="Luo Z.H."/>
            <person name="Li M."/>
        </authorList>
    </citation>
    <scope>NUCLEOTIDE SEQUENCE [LARGE SCALE GENOMIC DNA]</scope>
    <source>
        <strain evidence="8">SpSt-695</strain>
    </source>
</reference>